<evidence type="ECO:0000313" key="2">
    <source>
        <dbReference type="Proteomes" id="UP001152795"/>
    </source>
</evidence>
<dbReference type="AlphaFoldDB" id="A0A7D9LW62"/>
<keyword evidence="2" id="KW-1185">Reference proteome</keyword>
<reference evidence="1" key="1">
    <citation type="submission" date="2020-04" db="EMBL/GenBank/DDBJ databases">
        <authorList>
            <person name="Alioto T."/>
            <person name="Alioto T."/>
            <person name="Gomez Garrido J."/>
        </authorList>
    </citation>
    <scope>NUCLEOTIDE SEQUENCE</scope>
    <source>
        <strain evidence="1">A484AB</strain>
    </source>
</reference>
<dbReference type="Proteomes" id="UP001152795">
    <property type="component" value="Unassembled WGS sequence"/>
</dbReference>
<dbReference type="OrthoDB" id="5980500at2759"/>
<sequence length="88" mass="10619">DKWIGLLHHIVDEHEWVITEGDNNGKCDHEPLDGVEREKPWLQKDDSAHKALRKIVLDKRLMNTFKYYTNFRYDTLTFIDFTTYQFDC</sequence>
<proteinExistence type="predicted"/>
<name>A0A7D9LW62_PARCT</name>
<accession>A0A7D9LW62</accession>
<feature type="non-terminal residue" evidence="1">
    <location>
        <position position="1"/>
    </location>
</feature>
<organism evidence="1 2">
    <name type="scientific">Paramuricea clavata</name>
    <name type="common">Red gorgonian</name>
    <name type="synonym">Violescent sea-whip</name>
    <dbReference type="NCBI Taxonomy" id="317549"/>
    <lineage>
        <taxon>Eukaryota</taxon>
        <taxon>Metazoa</taxon>
        <taxon>Cnidaria</taxon>
        <taxon>Anthozoa</taxon>
        <taxon>Octocorallia</taxon>
        <taxon>Malacalcyonacea</taxon>
        <taxon>Plexauridae</taxon>
        <taxon>Paramuricea</taxon>
    </lineage>
</organism>
<dbReference type="EMBL" id="CACRXK020026738">
    <property type="protein sequence ID" value="CAB4040404.1"/>
    <property type="molecule type" value="Genomic_DNA"/>
</dbReference>
<dbReference type="PANTHER" id="PTHR31751:SF7">
    <property type="entry name" value="THAP-TYPE DOMAIN-CONTAINING PROTEIN"/>
    <property type="match status" value="1"/>
</dbReference>
<comment type="caution">
    <text evidence="1">The sequence shown here is derived from an EMBL/GenBank/DDBJ whole genome shotgun (WGS) entry which is preliminary data.</text>
</comment>
<evidence type="ECO:0000313" key="1">
    <source>
        <dbReference type="EMBL" id="CAB4040404.1"/>
    </source>
</evidence>
<protein>
    <submittedName>
        <fullName evidence="1">Uncharacterized protein</fullName>
    </submittedName>
</protein>
<gene>
    <name evidence="1" type="ORF">PACLA_8A069066</name>
</gene>
<dbReference type="PANTHER" id="PTHR31751">
    <property type="entry name" value="SI:CH211-108C17.2-RELATED-RELATED"/>
    <property type="match status" value="1"/>
</dbReference>